<dbReference type="GO" id="GO:0008168">
    <property type="term" value="F:methyltransferase activity"/>
    <property type="evidence" value="ECO:0007669"/>
    <property type="project" value="UniProtKB-KW"/>
</dbReference>
<reference evidence="2" key="1">
    <citation type="submission" date="2021-06" db="EMBL/GenBank/DDBJ databases">
        <title>Elioraea tepida, sp. nov., a moderately thermophilic aerobic anoxygenic phototrophic bacterium isolated from an alkaline siliceous hot spring mat community in Yellowstone National Park, WY, USA.</title>
        <authorList>
            <person name="Saini M.K."/>
            <person name="Yoshida S."/>
            <person name="Sebastian A."/>
            <person name="Hirose S."/>
            <person name="Hara E."/>
            <person name="Tamaki H."/>
            <person name="Soulier N.T."/>
            <person name="Albert I."/>
            <person name="Hanada S."/>
            <person name="Bryant D.A."/>
            <person name="Tank M."/>
        </authorList>
    </citation>
    <scope>NUCLEOTIDE SEQUENCE</scope>
    <source>
        <strain evidence="2">MS-P2</strain>
    </source>
</reference>
<organism evidence="2 3">
    <name type="scientific">Elioraea tepida</name>
    <dbReference type="NCBI Taxonomy" id="2843330"/>
    <lineage>
        <taxon>Bacteria</taxon>
        <taxon>Pseudomonadati</taxon>
        <taxon>Pseudomonadota</taxon>
        <taxon>Alphaproteobacteria</taxon>
        <taxon>Acetobacterales</taxon>
        <taxon>Elioraeaceae</taxon>
        <taxon>Elioraea</taxon>
    </lineage>
</organism>
<proteinExistence type="predicted"/>
<gene>
    <name evidence="2" type="ORF">KO353_05170</name>
</gene>
<evidence type="ECO:0000313" key="3">
    <source>
        <dbReference type="Proteomes" id="UP000694001"/>
    </source>
</evidence>
<keyword evidence="3" id="KW-1185">Reference proteome</keyword>
<dbReference type="KEGG" id="elio:KO353_05170"/>
<dbReference type="PANTHER" id="PTHR43861">
    <property type="entry name" value="TRANS-ACONITATE 2-METHYLTRANSFERASE-RELATED"/>
    <property type="match status" value="1"/>
</dbReference>
<dbReference type="Pfam" id="PF13489">
    <property type="entry name" value="Methyltransf_23"/>
    <property type="match status" value="1"/>
</dbReference>
<dbReference type="PANTHER" id="PTHR43861:SF3">
    <property type="entry name" value="PUTATIVE (AFU_ORTHOLOGUE AFUA_2G14390)-RELATED"/>
    <property type="match status" value="1"/>
</dbReference>
<dbReference type="EMBL" id="CP076448">
    <property type="protein sequence ID" value="QXM25604.1"/>
    <property type="molecule type" value="Genomic_DNA"/>
</dbReference>
<dbReference type="Proteomes" id="UP000694001">
    <property type="component" value="Chromosome"/>
</dbReference>
<keyword evidence="1" id="KW-0808">Transferase</keyword>
<keyword evidence="2" id="KW-0489">Methyltransferase</keyword>
<accession>A0A975U3G6</accession>
<protein>
    <submittedName>
        <fullName evidence="2">Class I SAM-dependent methyltransferase</fullName>
    </submittedName>
</protein>
<sequence>MLDIGCGDGSHMLALPSGFRPVGIEVSQALAEAARAALAPLGGEVISAPAVTAMERLGSGVFTGALLRSYLEHEAEPARVLCALHRALLPGGVAVVKVPNFGSLNRRVMGSRWCGIRLPDHVNDFTPASLRRMADAAGFDIEVSLLLSLPTDDNMIAVLTRR</sequence>
<evidence type="ECO:0000256" key="1">
    <source>
        <dbReference type="ARBA" id="ARBA00022679"/>
    </source>
</evidence>
<name>A0A975U3G6_9PROT</name>
<dbReference type="AlphaFoldDB" id="A0A975U3G6"/>
<dbReference type="GO" id="GO:0032259">
    <property type="term" value="P:methylation"/>
    <property type="evidence" value="ECO:0007669"/>
    <property type="project" value="UniProtKB-KW"/>
</dbReference>
<evidence type="ECO:0000313" key="2">
    <source>
        <dbReference type="EMBL" id="QXM25604.1"/>
    </source>
</evidence>